<name>A0A7S4I696_9EUKA</name>
<dbReference type="Gene3D" id="1.20.900.10">
    <property type="entry name" value="Dbl homology (DH) domain"/>
    <property type="match status" value="1"/>
</dbReference>
<dbReference type="SUPFAM" id="SSF47576">
    <property type="entry name" value="Calponin-homology domain, CH-domain"/>
    <property type="match status" value="1"/>
</dbReference>
<keyword evidence="1" id="KW-0175">Coiled coil</keyword>
<evidence type="ECO:0000256" key="2">
    <source>
        <dbReference type="SAM" id="MobiDB-lite"/>
    </source>
</evidence>
<reference evidence="4" key="1">
    <citation type="submission" date="2021-01" db="EMBL/GenBank/DDBJ databases">
        <authorList>
            <person name="Corre E."/>
            <person name="Pelletier E."/>
            <person name="Niang G."/>
            <person name="Scheremetjew M."/>
            <person name="Finn R."/>
            <person name="Kale V."/>
            <person name="Holt S."/>
            <person name="Cochrane G."/>
            <person name="Meng A."/>
            <person name="Brown T."/>
            <person name="Cohen L."/>
        </authorList>
    </citation>
    <scope>NUCLEOTIDE SEQUENCE</scope>
    <source>
        <strain evidence="4">DIVA3 518/3/11/1/6</strain>
    </source>
</reference>
<dbReference type="Gene3D" id="1.10.418.10">
    <property type="entry name" value="Calponin-like domain"/>
    <property type="match status" value="1"/>
</dbReference>
<dbReference type="InterPro" id="IPR000219">
    <property type="entry name" value="DH_dom"/>
</dbReference>
<dbReference type="Pfam" id="PF00621">
    <property type="entry name" value="RhoGEF"/>
    <property type="match status" value="1"/>
</dbReference>
<dbReference type="PROSITE" id="PS50010">
    <property type="entry name" value="DH_2"/>
    <property type="match status" value="1"/>
</dbReference>
<sequence length="577" mass="66697">MLAIEKGSVPRIHEQAADYLYRENIDFFIQAMEEYAVPVRFAAPDLLNKRNMKLVLESLLKLSELATERRFRVQLPPISSLSLPSLDSLTPSHKRMVQNIVRFSKSRFTPIVPPRNRKRASTVQTKSIVRLQAIVRGNLERKKLRKIKRHNAYRSNVAKEILETETRYVESLKTCISHYMTPLQNASREASGKAQNTAPIIPKPVLRSLFSDLRIIYNFHEQSILSKILPRVESWNLYQCLGDIFLEIISMMKIYTQYISNYATSINVYRELETNRNFQEWTRAVEAEIGGKVLPFFLIMPVQRIPRYVLLLGDLLKHTWQDHPDYNNLQEATKKLQDLTAFLDTKEQEAENLTRLVKIAAEFQGMLKINLAEAHRKFIREDTFNGQNVYLFNDILLITSAQPAQPTKSTWKKRFSYQPSSSRATFHWIRNLKVVGNETGFQVLASGSGAVILDVTLEKEYGDGWLTSFKAQKRRRIVGPSHIRNSTSVVPKVPTITRDDSFVLLQQNQEVLRNHMFKVNVHLKTSKKKKEKKALSALQQNLLLEAQQLEKQIEQKKKTRGQLRRSNSVGELLARKV</sequence>
<dbReference type="SMART" id="SM00325">
    <property type="entry name" value="RhoGEF"/>
    <property type="match status" value="1"/>
</dbReference>
<dbReference type="PANTHER" id="PTHR12673:SF124">
    <property type="entry name" value="PLECKSTRIN DOMAIN-CONTAINING PROTEIN"/>
    <property type="match status" value="1"/>
</dbReference>
<feature type="domain" description="DH" evidence="3">
    <location>
        <begin position="153"/>
        <end position="346"/>
    </location>
</feature>
<evidence type="ECO:0000259" key="3">
    <source>
        <dbReference type="PROSITE" id="PS50010"/>
    </source>
</evidence>
<dbReference type="GO" id="GO:0005737">
    <property type="term" value="C:cytoplasm"/>
    <property type="evidence" value="ECO:0007669"/>
    <property type="project" value="TreeGrafter"/>
</dbReference>
<dbReference type="InterPro" id="IPR035899">
    <property type="entry name" value="DBL_dom_sf"/>
</dbReference>
<dbReference type="PROSITE" id="PS00741">
    <property type="entry name" value="DH_1"/>
    <property type="match status" value="1"/>
</dbReference>
<proteinExistence type="predicted"/>
<dbReference type="CDD" id="cd00160">
    <property type="entry name" value="RhoGEF"/>
    <property type="match status" value="1"/>
</dbReference>
<dbReference type="EMBL" id="HBKP01012146">
    <property type="protein sequence ID" value="CAE2219471.1"/>
    <property type="molecule type" value="Transcribed_RNA"/>
</dbReference>
<feature type="region of interest" description="Disordered" evidence="2">
    <location>
        <begin position="555"/>
        <end position="577"/>
    </location>
</feature>
<evidence type="ECO:0000313" key="4">
    <source>
        <dbReference type="EMBL" id="CAE2219471.1"/>
    </source>
</evidence>
<dbReference type="InterPro" id="IPR036872">
    <property type="entry name" value="CH_dom_sf"/>
</dbReference>
<feature type="coiled-coil region" evidence="1">
    <location>
        <begin position="329"/>
        <end position="356"/>
    </location>
</feature>
<dbReference type="GO" id="GO:0005085">
    <property type="term" value="F:guanyl-nucleotide exchange factor activity"/>
    <property type="evidence" value="ECO:0007669"/>
    <property type="project" value="InterPro"/>
</dbReference>
<organism evidence="4">
    <name type="scientific">Vannella robusta</name>
    <dbReference type="NCBI Taxonomy" id="1487602"/>
    <lineage>
        <taxon>Eukaryota</taxon>
        <taxon>Amoebozoa</taxon>
        <taxon>Discosea</taxon>
        <taxon>Flabellinia</taxon>
        <taxon>Vannellidae</taxon>
        <taxon>Vannella</taxon>
    </lineage>
</organism>
<dbReference type="GO" id="GO:0035556">
    <property type="term" value="P:intracellular signal transduction"/>
    <property type="evidence" value="ECO:0007669"/>
    <property type="project" value="InterPro"/>
</dbReference>
<dbReference type="AlphaFoldDB" id="A0A7S4I696"/>
<dbReference type="SUPFAM" id="SSF48065">
    <property type="entry name" value="DBL homology domain (DH-domain)"/>
    <property type="match status" value="1"/>
</dbReference>
<evidence type="ECO:0000256" key="1">
    <source>
        <dbReference type="SAM" id="Coils"/>
    </source>
</evidence>
<dbReference type="InterPro" id="IPR051092">
    <property type="entry name" value="FYVE_RhoGEF_PH"/>
</dbReference>
<protein>
    <recommendedName>
        <fullName evidence="3">DH domain-containing protein</fullName>
    </recommendedName>
</protein>
<dbReference type="InterPro" id="IPR001331">
    <property type="entry name" value="GDS_CDC24_CS"/>
</dbReference>
<dbReference type="PROSITE" id="PS50096">
    <property type="entry name" value="IQ"/>
    <property type="match status" value="1"/>
</dbReference>
<accession>A0A7S4I696</accession>
<gene>
    <name evidence="4" type="ORF">VSP0166_LOCUS8520</name>
</gene>
<dbReference type="PANTHER" id="PTHR12673">
    <property type="entry name" value="FACIOGENITAL DYSPLASIA PROTEIN"/>
    <property type="match status" value="1"/>
</dbReference>